<accession>A0A6P1MJG1</accession>
<keyword evidence="4" id="KW-1185">Reference proteome</keyword>
<organism evidence="3 4">
    <name type="scientific">Aminipila terrae</name>
    <dbReference type="NCBI Taxonomy" id="2697030"/>
    <lineage>
        <taxon>Bacteria</taxon>
        <taxon>Bacillati</taxon>
        <taxon>Bacillota</taxon>
        <taxon>Clostridia</taxon>
        <taxon>Peptostreptococcales</taxon>
        <taxon>Anaerovoracaceae</taxon>
        <taxon>Aminipila</taxon>
    </lineage>
</organism>
<keyword evidence="2" id="KW-0812">Transmembrane</keyword>
<feature type="transmembrane region" description="Helical" evidence="2">
    <location>
        <begin position="143"/>
        <end position="163"/>
    </location>
</feature>
<dbReference type="KEGG" id="amic:Ami3637_04510"/>
<protein>
    <recommendedName>
        <fullName evidence="5">ABC transporter permease</fullName>
    </recommendedName>
</protein>
<dbReference type="AlphaFoldDB" id="A0A6P1MJG1"/>
<proteinExistence type="predicted"/>
<name>A0A6P1MJG1_9FIRM</name>
<feature type="coiled-coil region" evidence="1">
    <location>
        <begin position="206"/>
        <end position="240"/>
    </location>
</feature>
<keyword evidence="2" id="KW-1133">Transmembrane helix</keyword>
<evidence type="ECO:0000256" key="2">
    <source>
        <dbReference type="SAM" id="Phobius"/>
    </source>
</evidence>
<feature type="transmembrane region" description="Helical" evidence="2">
    <location>
        <begin position="105"/>
        <end position="131"/>
    </location>
</feature>
<evidence type="ECO:0000313" key="4">
    <source>
        <dbReference type="Proteomes" id="UP000463883"/>
    </source>
</evidence>
<reference evidence="3 4" key="1">
    <citation type="submission" date="2020-01" db="EMBL/GenBank/DDBJ databases">
        <title>Genomic analysis of Aminipila sp. CBA3637.</title>
        <authorList>
            <person name="Kim Y.B."/>
            <person name="Roh S.W."/>
        </authorList>
    </citation>
    <scope>NUCLEOTIDE SEQUENCE [LARGE SCALE GENOMIC DNA]</scope>
    <source>
        <strain evidence="3 4">CBA3637</strain>
    </source>
</reference>
<keyword evidence="2" id="KW-0472">Membrane</keyword>
<keyword evidence="1" id="KW-0175">Coiled coil</keyword>
<evidence type="ECO:0000256" key="1">
    <source>
        <dbReference type="SAM" id="Coils"/>
    </source>
</evidence>
<feature type="transmembrane region" description="Helical" evidence="2">
    <location>
        <begin position="6"/>
        <end position="25"/>
    </location>
</feature>
<dbReference type="Pfam" id="PF06541">
    <property type="entry name" value="ABC_trans_CmpB"/>
    <property type="match status" value="1"/>
</dbReference>
<feature type="transmembrane region" description="Helical" evidence="2">
    <location>
        <begin position="64"/>
        <end position="84"/>
    </location>
</feature>
<feature type="transmembrane region" description="Helical" evidence="2">
    <location>
        <begin position="37"/>
        <end position="58"/>
    </location>
</feature>
<dbReference type="Proteomes" id="UP000463883">
    <property type="component" value="Chromosome"/>
</dbReference>
<dbReference type="RefSeq" id="WP_162361520.1">
    <property type="nucleotide sequence ID" value="NZ_CP047591.1"/>
</dbReference>
<dbReference type="InterPro" id="IPR010540">
    <property type="entry name" value="CmpB_TMEM229"/>
</dbReference>
<evidence type="ECO:0000313" key="3">
    <source>
        <dbReference type="EMBL" id="QHI71746.1"/>
    </source>
</evidence>
<dbReference type="EMBL" id="CP047591">
    <property type="protein sequence ID" value="QHI71746.1"/>
    <property type="molecule type" value="Genomic_DNA"/>
</dbReference>
<evidence type="ECO:0008006" key="5">
    <source>
        <dbReference type="Google" id="ProtNLM"/>
    </source>
</evidence>
<gene>
    <name evidence="3" type="ORF">Ami3637_04510</name>
</gene>
<sequence>MYEYLCYFAIYSFLGWCTEVAYAAINSGRFVNRGFLNGPVCPIYGFGMIIVIFCLTPLMDNKWFLFLGAVLLTSTLEWITGFALEKIFHGKWWDYSKVPFNLNGYICLKFSIMWGLACIIIMDIIHPAIGIMVNHFPATAGRVLLSVIFTVMLTDAITTVVTVNNLNKQLARLDDISQKLRMVSDELGENIYESVSAIKEKSEIIKERSGELKEEIEKKAEKLEKKAEEFKRELKNAYEEEIGRGFFGQKRIIKAFPDLRSIKNGEHLTKLKERLKQL</sequence>